<dbReference type="EMBL" id="JAFIRN010000014">
    <property type="protein sequence ID" value="KAG5836007.1"/>
    <property type="molecule type" value="Genomic_DNA"/>
</dbReference>
<evidence type="ECO:0000313" key="1">
    <source>
        <dbReference type="EMBL" id="KAG5836007.1"/>
    </source>
</evidence>
<sequence length="98" mass="10890">MGVEQLCVWSVGWSRSVFGVWEWSRSVFGVWECGSGAALCLECGSAGIEPLCVWSVDVTVQKSTSPSIKKKNSFSLYYGYDDYDLLLSVSLFVLVLYI</sequence>
<reference evidence="1" key="1">
    <citation type="submission" date="2021-01" db="EMBL/GenBank/DDBJ databases">
        <title>A chromosome-scale assembly of European eel, Anguilla anguilla.</title>
        <authorList>
            <person name="Henkel C."/>
            <person name="Jong-Raadsen S.A."/>
            <person name="Dufour S."/>
            <person name="Weltzien F.-A."/>
            <person name="Palstra A.P."/>
            <person name="Pelster B."/>
            <person name="Spaink H.P."/>
            <person name="Van Den Thillart G.E."/>
            <person name="Jansen H."/>
            <person name="Zahm M."/>
            <person name="Klopp C."/>
            <person name="Cedric C."/>
            <person name="Louis A."/>
            <person name="Berthelot C."/>
            <person name="Parey E."/>
            <person name="Roest Crollius H."/>
            <person name="Montfort J."/>
            <person name="Robinson-Rechavi M."/>
            <person name="Bucao C."/>
            <person name="Bouchez O."/>
            <person name="Gislard M."/>
            <person name="Lluch J."/>
            <person name="Milhes M."/>
            <person name="Lampietro C."/>
            <person name="Lopez Roques C."/>
            <person name="Donnadieu C."/>
            <person name="Braasch I."/>
            <person name="Desvignes T."/>
            <person name="Postlethwait J."/>
            <person name="Bobe J."/>
            <person name="Guiguen Y."/>
            <person name="Dirks R."/>
        </authorList>
    </citation>
    <scope>NUCLEOTIDE SEQUENCE</scope>
    <source>
        <strain evidence="1">Tag_6206</strain>
        <tissue evidence="1">Liver</tissue>
    </source>
</reference>
<gene>
    <name evidence="1" type="ORF">ANANG_G00250030</name>
</gene>
<keyword evidence="2" id="KW-1185">Reference proteome</keyword>
<dbReference type="AlphaFoldDB" id="A0A9D3RQG4"/>
<organism evidence="1 2">
    <name type="scientific">Anguilla anguilla</name>
    <name type="common">European freshwater eel</name>
    <name type="synonym">Muraena anguilla</name>
    <dbReference type="NCBI Taxonomy" id="7936"/>
    <lineage>
        <taxon>Eukaryota</taxon>
        <taxon>Metazoa</taxon>
        <taxon>Chordata</taxon>
        <taxon>Craniata</taxon>
        <taxon>Vertebrata</taxon>
        <taxon>Euteleostomi</taxon>
        <taxon>Actinopterygii</taxon>
        <taxon>Neopterygii</taxon>
        <taxon>Teleostei</taxon>
        <taxon>Anguilliformes</taxon>
        <taxon>Anguillidae</taxon>
        <taxon>Anguilla</taxon>
    </lineage>
</organism>
<evidence type="ECO:0000313" key="2">
    <source>
        <dbReference type="Proteomes" id="UP001044222"/>
    </source>
</evidence>
<accession>A0A9D3RQG4</accession>
<protein>
    <submittedName>
        <fullName evidence="1">Uncharacterized protein</fullName>
    </submittedName>
</protein>
<name>A0A9D3RQG4_ANGAN</name>
<dbReference type="Proteomes" id="UP001044222">
    <property type="component" value="Chromosome 14"/>
</dbReference>
<proteinExistence type="predicted"/>
<comment type="caution">
    <text evidence="1">The sequence shown here is derived from an EMBL/GenBank/DDBJ whole genome shotgun (WGS) entry which is preliminary data.</text>
</comment>